<dbReference type="OrthoDB" id="465933at2"/>
<dbReference type="EMBL" id="PQWO01000036">
    <property type="protein sequence ID" value="PZD70470.1"/>
    <property type="molecule type" value="Genomic_DNA"/>
</dbReference>
<proteinExistence type="predicted"/>
<dbReference type="InterPro" id="IPR050678">
    <property type="entry name" value="DNA_Partitioning_ATPase"/>
</dbReference>
<evidence type="ECO:0000313" key="2">
    <source>
        <dbReference type="EMBL" id="PZD70470.1"/>
    </source>
</evidence>
<dbReference type="Proteomes" id="UP000248857">
    <property type="component" value="Unassembled WGS sequence"/>
</dbReference>
<protein>
    <submittedName>
        <fullName evidence="2">Chromosome partitioning protein ParA</fullName>
    </submittedName>
</protein>
<evidence type="ECO:0000313" key="3">
    <source>
        <dbReference type="Proteomes" id="UP000248857"/>
    </source>
</evidence>
<reference evidence="2 3" key="1">
    <citation type="journal article" date="2018" name="Sci. Rep.">
        <title>A novel species of the marine cyanobacterium Acaryochloris with a unique pigment content and lifestyle.</title>
        <authorList>
            <person name="Partensky F."/>
            <person name="Six C."/>
            <person name="Ratin M."/>
            <person name="Garczarek L."/>
            <person name="Vaulot D."/>
            <person name="Probert I."/>
            <person name="Calteau A."/>
            <person name="Gourvil P."/>
            <person name="Marie D."/>
            <person name="Grebert T."/>
            <person name="Bouchier C."/>
            <person name="Le Panse S."/>
            <person name="Gachenot M."/>
            <person name="Rodriguez F."/>
            <person name="Garrido J.L."/>
        </authorList>
    </citation>
    <scope>NUCLEOTIDE SEQUENCE [LARGE SCALE GENOMIC DNA]</scope>
    <source>
        <strain evidence="2 3">RCC1774</strain>
    </source>
</reference>
<dbReference type="AlphaFoldDB" id="A0A2W1J7U7"/>
<gene>
    <name evidence="2" type="primary">parA_4</name>
    <name evidence="2" type="ORF">C1752_12041</name>
</gene>
<comment type="caution">
    <text evidence="2">The sequence shown here is derived from an EMBL/GenBank/DDBJ whole genome shotgun (WGS) entry which is preliminary data.</text>
</comment>
<evidence type="ECO:0000259" key="1">
    <source>
        <dbReference type="Pfam" id="PF13614"/>
    </source>
</evidence>
<dbReference type="CDD" id="cd02042">
    <property type="entry name" value="ParAB_family"/>
    <property type="match status" value="1"/>
</dbReference>
<name>A0A2W1J7U7_9CYAN</name>
<dbReference type="PANTHER" id="PTHR13696">
    <property type="entry name" value="P-LOOP CONTAINING NUCLEOSIDE TRIPHOSPHATE HYDROLASE"/>
    <property type="match status" value="1"/>
</dbReference>
<organism evidence="2 3">
    <name type="scientific">Acaryochloris thomasi RCC1774</name>
    <dbReference type="NCBI Taxonomy" id="1764569"/>
    <lineage>
        <taxon>Bacteria</taxon>
        <taxon>Bacillati</taxon>
        <taxon>Cyanobacteriota</taxon>
        <taxon>Cyanophyceae</taxon>
        <taxon>Acaryochloridales</taxon>
        <taxon>Acaryochloridaceae</taxon>
        <taxon>Acaryochloris</taxon>
        <taxon>Acaryochloris thomasi</taxon>
    </lineage>
</organism>
<dbReference type="RefSeq" id="WP_110988987.1">
    <property type="nucleotide sequence ID" value="NZ_CAWNWM010000036.1"/>
</dbReference>
<dbReference type="InterPro" id="IPR025669">
    <property type="entry name" value="AAA_dom"/>
</dbReference>
<feature type="domain" description="AAA" evidence="1">
    <location>
        <begin position="15"/>
        <end position="181"/>
    </location>
</feature>
<dbReference type="InterPro" id="IPR027417">
    <property type="entry name" value="P-loop_NTPase"/>
</dbReference>
<dbReference type="Pfam" id="PF13614">
    <property type="entry name" value="AAA_31"/>
    <property type="match status" value="1"/>
</dbReference>
<sequence length="272" mass="29788">MPRKKKLDSSKQNILWVVANAGGVGKTTLAIQLGYQLAANGLDILFIDLDTNGSLARFCGLPPDLAPHDTTAAIFDRNFSGNYPIVTPEWVNTKGKFDVCLGGDVMLSVALDLPSRTGREFILRKNLKKYKLPYNLVILDSPASMDVLSFSALAAASHIVMPLPMSAKLGGIDPLLQWIRNEAEALDLEPPPEIIGGVPMKVASNADQKAFYQEISDVLSAQDIRCFNGIRYSSEFENASNRGIAPLSLYRPKHPANKDFEPLTKVVLDLYK</sequence>
<dbReference type="Gene3D" id="3.40.50.300">
    <property type="entry name" value="P-loop containing nucleotide triphosphate hydrolases"/>
    <property type="match status" value="1"/>
</dbReference>
<dbReference type="SUPFAM" id="SSF52540">
    <property type="entry name" value="P-loop containing nucleoside triphosphate hydrolases"/>
    <property type="match status" value="1"/>
</dbReference>
<accession>A0A2W1J7U7</accession>
<dbReference type="PANTHER" id="PTHR13696:SF99">
    <property type="entry name" value="COBYRINIC ACID AC-DIAMIDE SYNTHASE"/>
    <property type="match status" value="1"/>
</dbReference>
<keyword evidence="3" id="KW-1185">Reference proteome</keyword>